<name>A0A498DBH4_9GAMM</name>
<evidence type="ECO:0000313" key="5">
    <source>
        <dbReference type="Proteomes" id="UP000273105"/>
    </source>
</evidence>
<keyword evidence="5" id="KW-1185">Reference proteome</keyword>
<dbReference type="Proteomes" id="UP000273105">
    <property type="component" value="Unassembled WGS sequence"/>
</dbReference>
<dbReference type="Pfam" id="PF13018">
    <property type="entry name" value="ESPR"/>
    <property type="match status" value="1"/>
</dbReference>
<evidence type="ECO:0000313" key="3">
    <source>
        <dbReference type="EMBL" id="RLL48696.1"/>
    </source>
</evidence>
<comment type="caution">
    <text evidence="2">The sequence shown here is derived from an EMBL/GenBank/DDBJ whole genome shotgun (WGS) entry which is preliminary data.</text>
</comment>
<protein>
    <recommendedName>
        <fullName evidence="1">ESPR domain-containing protein</fullName>
    </recommendedName>
</protein>
<dbReference type="RefSeq" id="WP_106985096.1">
    <property type="nucleotide sequence ID" value="NZ_CP035934.2"/>
</dbReference>
<organism evidence="2 4">
    <name type="scientific">Acinetobacter cumulans</name>
    <dbReference type="NCBI Taxonomy" id="2136182"/>
    <lineage>
        <taxon>Bacteria</taxon>
        <taxon>Pseudomonadati</taxon>
        <taxon>Pseudomonadota</taxon>
        <taxon>Gammaproteobacteria</taxon>
        <taxon>Moraxellales</taxon>
        <taxon>Moraxellaceae</taxon>
        <taxon>Acinetobacter</taxon>
    </lineage>
</organism>
<dbReference type="EMBL" id="RCHE01000007">
    <property type="protein sequence ID" value="RLL48696.1"/>
    <property type="molecule type" value="Genomic_DNA"/>
</dbReference>
<reference evidence="4 5" key="1">
    <citation type="submission" date="2018-09" db="EMBL/GenBank/DDBJ databases">
        <title>The draft genome of Acinetobacter sp. strains.</title>
        <authorList>
            <person name="Qin J."/>
            <person name="Feng Y."/>
            <person name="Zong Z."/>
        </authorList>
    </citation>
    <scope>NUCLEOTIDE SEQUENCE [LARGE SCALE GENOMIC DNA]</scope>
    <source>
        <strain evidence="3 5">WCHAc060001</strain>
        <strain evidence="2 4">WCHAc060003</strain>
    </source>
</reference>
<evidence type="ECO:0000313" key="2">
    <source>
        <dbReference type="EMBL" id="RLL38011.1"/>
    </source>
</evidence>
<accession>A0A498DBH4</accession>
<dbReference type="Proteomes" id="UP000267166">
    <property type="component" value="Unassembled WGS sequence"/>
</dbReference>
<dbReference type="InterPro" id="IPR024973">
    <property type="entry name" value="ESPR"/>
</dbReference>
<proteinExistence type="predicted"/>
<evidence type="ECO:0000259" key="1">
    <source>
        <dbReference type="Pfam" id="PF13018"/>
    </source>
</evidence>
<evidence type="ECO:0000313" key="4">
    <source>
        <dbReference type="Proteomes" id="UP000267166"/>
    </source>
</evidence>
<gene>
    <name evidence="3" type="ORF">D9K79_04465</name>
    <name evidence="2" type="ORF">D9K80_03055</name>
</gene>
<sequence length="99" mass="9972">MNHIYKVVRNRKGQLVVTGEAAKSHTATSEKNTGYRCVQMLAAVICGLAVTQSDAGEICAYQSGTSSTSSAVGSGAIACGSNNGAPGTDSVALGHKNLA</sequence>
<feature type="domain" description="ESPR" evidence="1">
    <location>
        <begin position="1"/>
        <end position="36"/>
    </location>
</feature>
<dbReference type="EMBL" id="RCHD01000004">
    <property type="protein sequence ID" value="RLL38011.1"/>
    <property type="molecule type" value="Genomic_DNA"/>
</dbReference>
<dbReference type="AlphaFoldDB" id="A0A498DBH4"/>